<dbReference type="GO" id="GO:0012505">
    <property type="term" value="C:endomembrane system"/>
    <property type="evidence" value="ECO:0007669"/>
    <property type="project" value="UniProtKB-SubCell"/>
</dbReference>
<evidence type="ECO:0000259" key="6">
    <source>
        <dbReference type="Pfam" id="PF06803"/>
    </source>
</evidence>
<dbReference type="Pfam" id="PF06803">
    <property type="entry name" value="DUF1232"/>
    <property type="match status" value="1"/>
</dbReference>
<proteinExistence type="predicted"/>
<evidence type="ECO:0000256" key="3">
    <source>
        <dbReference type="ARBA" id="ARBA00022989"/>
    </source>
</evidence>
<keyword evidence="4 5" id="KW-0472">Membrane</keyword>
<comment type="subcellular location">
    <subcellularLocation>
        <location evidence="1">Endomembrane system</location>
        <topology evidence="1">Multi-pass membrane protein</topology>
    </subcellularLocation>
</comment>
<protein>
    <submittedName>
        <fullName evidence="7">DUF1232 domain-containing protein</fullName>
    </submittedName>
</protein>
<reference evidence="7" key="1">
    <citation type="submission" date="2021-01" db="EMBL/GenBank/DDBJ databases">
        <title>Marivirga aurantiaca sp. nov., isolated from intertidal surface sediments.</title>
        <authorList>
            <person name="Zhang M."/>
        </authorList>
    </citation>
    <scope>NUCLEOTIDE SEQUENCE</scope>
    <source>
        <strain evidence="7">S37H4</strain>
    </source>
</reference>
<feature type="domain" description="DUF1232" evidence="6">
    <location>
        <begin position="79"/>
        <end position="110"/>
    </location>
</feature>
<evidence type="ECO:0000256" key="1">
    <source>
        <dbReference type="ARBA" id="ARBA00004127"/>
    </source>
</evidence>
<dbReference type="RefSeq" id="WP_201429139.1">
    <property type="nucleotide sequence ID" value="NZ_JAEQBW010000001.1"/>
</dbReference>
<gene>
    <name evidence="7" type="ORF">JKA74_00265</name>
</gene>
<feature type="transmembrane region" description="Helical" evidence="5">
    <location>
        <begin position="66"/>
        <end position="85"/>
    </location>
</feature>
<dbReference type="EMBL" id="JAEQBW010000001">
    <property type="protein sequence ID" value="MBK6263449.1"/>
    <property type="molecule type" value="Genomic_DNA"/>
</dbReference>
<evidence type="ECO:0000313" key="7">
    <source>
        <dbReference type="EMBL" id="MBK6263449.1"/>
    </source>
</evidence>
<evidence type="ECO:0000256" key="5">
    <source>
        <dbReference type="SAM" id="Phobius"/>
    </source>
</evidence>
<dbReference type="AlphaFoldDB" id="A0A934WV17"/>
<evidence type="ECO:0000256" key="2">
    <source>
        <dbReference type="ARBA" id="ARBA00022692"/>
    </source>
</evidence>
<keyword evidence="8" id="KW-1185">Reference proteome</keyword>
<keyword evidence="2 5" id="KW-0812">Transmembrane</keyword>
<organism evidence="7 8">
    <name type="scientific">Marivirga aurantiaca</name>
    <dbReference type="NCBI Taxonomy" id="2802615"/>
    <lineage>
        <taxon>Bacteria</taxon>
        <taxon>Pseudomonadati</taxon>
        <taxon>Bacteroidota</taxon>
        <taxon>Cytophagia</taxon>
        <taxon>Cytophagales</taxon>
        <taxon>Marivirgaceae</taxon>
        <taxon>Marivirga</taxon>
    </lineage>
</organism>
<comment type="caution">
    <text evidence="7">The sequence shown here is derived from an EMBL/GenBank/DDBJ whole genome shotgun (WGS) entry which is preliminary data.</text>
</comment>
<evidence type="ECO:0000256" key="4">
    <source>
        <dbReference type="ARBA" id="ARBA00023136"/>
    </source>
</evidence>
<evidence type="ECO:0000313" key="8">
    <source>
        <dbReference type="Proteomes" id="UP000611723"/>
    </source>
</evidence>
<name>A0A934WV17_9BACT</name>
<keyword evidence="3 5" id="KW-1133">Transmembrane helix</keyword>
<dbReference type="Proteomes" id="UP000611723">
    <property type="component" value="Unassembled WGS sequence"/>
</dbReference>
<accession>A0A934WV17</accession>
<dbReference type="InterPro" id="IPR010652">
    <property type="entry name" value="DUF1232"/>
</dbReference>
<sequence length="133" mass="15348">MGKKLSYKNAIKRASRILKDKNLALNLVKDAKETLGSRAKASEKIQAVKGQLYAFIRLVKAYIKGYYRNVSFKSMLYTVAVLLYFVTPMDIIPDFIPVGGFLDDASLILWLYQYLGDEMQQFLEWESKHKQID</sequence>